<evidence type="ECO:0000313" key="2">
    <source>
        <dbReference type="EMBL" id="PJE64224.1"/>
    </source>
</evidence>
<comment type="caution">
    <text evidence="2">The sequence shown here is derived from an EMBL/GenBank/DDBJ whole genome shotgun (WGS) entry which is preliminary data.</text>
</comment>
<organism evidence="2 3">
    <name type="scientific">Candidatus Ryanbacteria bacterium CG10_big_fil_rev_8_21_14_0_10_43_42</name>
    <dbReference type="NCBI Taxonomy" id="1974864"/>
    <lineage>
        <taxon>Bacteria</taxon>
        <taxon>Candidatus Ryaniibacteriota</taxon>
    </lineage>
</organism>
<proteinExistence type="predicted"/>
<protein>
    <submittedName>
        <fullName evidence="2">Uncharacterized protein</fullName>
    </submittedName>
</protein>
<name>A0A2M8KWB2_9BACT</name>
<accession>A0A2M8KWB2</accession>
<reference evidence="3" key="1">
    <citation type="submission" date="2017-09" db="EMBL/GenBank/DDBJ databases">
        <title>Depth-based differentiation of microbial function through sediment-hosted aquifers and enrichment of novel symbionts in the deep terrestrial subsurface.</title>
        <authorList>
            <person name="Probst A.J."/>
            <person name="Ladd B."/>
            <person name="Jarett J.K."/>
            <person name="Geller-Mcgrath D.E."/>
            <person name="Sieber C.M.K."/>
            <person name="Emerson J.B."/>
            <person name="Anantharaman K."/>
            <person name="Thomas B.C."/>
            <person name="Malmstrom R."/>
            <person name="Stieglmeier M."/>
            <person name="Klingl A."/>
            <person name="Woyke T."/>
            <person name="Ryan C.M."/>
            <person name="Banfield J.F."/>
        </authorList>
    </citation>
    <scope>NUCLEOTIDE SEQUENCE [LARGE SCALE GENOMIC DNA]</scope>
</reference>
<dbReference type="AlphaFoldDB" id="A0A2M8KWB2"/>
<keyword evidence="1" id="KW-0812">Transmembrane</keyword>
<keyword evidence="1" id="KW-0472">Membrane</keyword>
<sequence>MVIISLIIFLLILGGYIAFAAALIYHVRTYVIEKDPTHNFIMPFIVVSGILIILSIIFFLRVPWNDLSLL</sequence>
<feature type="transmembrane region" description="Helical" evidence="1">
    <location>
        <begin position="39"/>
        <end position="60"/>
    </location>
</feature>
<gene>
    <name evidence="2" type="ORF">COU90_03950</name>
</gene>
<dbReference type="EMBL" id="PFEF01000008">
    <property type="protein sequence ID" value="PJE64224.1"/>
    <property type="molecule type" value="Genomic_DNA"/>
</dbReference>
<evidence type="ECO:0000256" key="1">
    <source>
        <dbReference type="SAM" id="Phobius"/>
    </source>
</evidence>
<keyword evidence="1" id="KW-1133">Transmembrane helix</keyword>
<dbReference type="Proteomes" id="UP000229098">
    <property type="component" value="Unassembled WGS sequence"/>
</dbReference>
<evidence type="ECO:0000313" key="3">
    <source>
        <dbReference type="Proteomes" id="UP000229098"/>
    </source>
</evidence>
<feature type="transmembrane region" description="Helical" evidence="1">
    <location>
        <begin position="6"/>
        <end position="27"/>
    </location>
</feature>